<name>A0A9Q0S5T9_9DIPT</name>
<accession>A0A9Q0S5T9</accession>
<evidence type="ECO:0000313" key="3">
    <source>
        <dbReference type="Proteomes" id="UP001151699"/>
    </source>
</evidence>
<dbReference type="InterPro" id="IPR043129">
    <property type="entry name" value="ATPase_NBD"/>
</dbReference>
<protein>
    <recommendedName>
        <fullName evidence="1">Gcp-like domain-containing protein</fullName>
    </recommendedName>
</protein>
<dbReference type="AlphaFoldDB" id="A0A9Q0S5T9"/>
<dbReference type="SUPFAM" id="SSF53067">
    <property type="entry name" value="Actin-like ATPase domain"/>
    <property type="match status" value="1"/>
</dbReference>
<dbReference type="Gene3D" id="3.30.420.40">
    <property type="match status" value="1"/>
</dbReference>
<evidence type="ECO:0000259" key="1">
    <source>
        <dbReference type="Pfam" id="PF00814"/>
    </source>
</evidence>
<sequence length="282" mass="31553">MKILAFDTVNNSASVAISEDKIILAYIEDLRPSMQAETIVPMIEEALRIAKLSYHDLNYLAVTNGPGSFTGTTISNFEYCWWRASRQVSNHNKKVIRPLAKLAYAEEFGGDTSPRTAAYSNVREDSSTASLSKLPAEVEFSKSYRDPRYDQLGFRSIVNKDDFVITGATEGLYQQDKYNFAIIDGYEDLIANRSIPIEYGAEELNAVSYTKDSINTGSLDISKNDEVIANNTKIGVVCSSYKNMAIALIREDEHYSLQNTVITVKNLSVSLCVPPWRYSYPD</sequence>
<dbReference type="OrthoDB" id="191995at2759"/>
<dbReference type="NCBIfam" id="TIGR01045">
    <property type="entry name" value="RPE1"/>
    <property type="match status" value="1"/>
</dbReference>
<reference evidence="2" key="1">
    <citation type="submission" date="2022-07" db="EMBL/GenBank/DDBJ databases">
        <authorList>
            <person name="Trinca V."/>
            <person name="Uliana J.V.C."/>
            <person name="Torres T.T."/>
            <person name="Ward R.J."/>
            <person name="Monesi N."/>
        </authorList>
    </citation>
    <scope>NUCLEOTIDE SEQUENCE</scope>
    <source>
        <strain evidence="2">HSMRA1968</strain>
        <tissue evidence="2">Whole embryos</tissue>
    </source>
</reference>
<organism evidence="2 3">
    <name type="scientific">Pseudolycoriella hygida</name>
    <dbReference type="NCBI Taxonomy" id="35572"/>
    <lineage>
        <taxon>Eukaryota</taxon>
        <taxon>Metazoa</taxon>
        <taxon>Ecdysozoa</taxon>
        <taxon>Arthropoda</taxon>
        <taxon>Hexapoda</taxon>
        <taxon>Insecta</taxon>
        <taxon>Pterygota</taxon>
        <taxon>Neoptera</taxon>
        <taxon>Endopterygota</taxon>
        <taxon>Diptera</taxon>
        <taxon>Nematocera</taxon>
        <taxon>Sciaroidea</taxon>
        <taxon>Sciaridae</taxon>
        <taxon>Pseudolycoriella</taxon>
    </lineage>
</organism>
<gene>
    <name evidence="2" type="ORF">Bhyg_00330</name>
</gene>
<feature type="domain" description="Gcp-like" evidence="1">
    <location>
        <begin position="36"/>
        <end position="71"/>
    </location>
</feature>
<comment type="caution">
    <text evidence="2">The sequence shown here is derived from an EMBL/GenBank/DDBJ whole genome shotgun (WGS) entry which is preliminary data.</text>
</comment>
<dbReference type="EMBL" id="WJQU01000001">
    <property type="protein sequence ID" value="KAJ6645128.1"/>
    <property type="molecule type" value="Genomic_DNA"/>
</dbReference>
<keyword evidence="3" id="KW-1185">Reference proteome</keyword>
<proteinExistence type="predicted"/>
<dbReference type="Proteomes" id="UP001151699">
    <property type="component" value="Chromosome A"/>
</dbReference>
<dbReference type="InterPro" id="IPR005728">
    <property type="entry name" value="RPE1"/>
</dbReference>
<dbReference type="Pfam" id="PF00814">
    <property type="entry name" value="TsaD"/>
    <property type="match status" value="1"/>
</dbReference>
<evidence type="ECO:0000313" key="2">
    <source>
        <dbReference type="EMBL" id="KAJ6645128.1"/>
    </source>
</evidence>
<dbReference type="InterPro" id="IPR000905">
    <property type="entry name" value="Gcp-like_dom"/>
</dbReference>